<gene>
    <name evidence="4" type="ORF">H9815_01765</name>
</gene>
<dbReference type="Proteomes" id="UP000824037">
    <property type="component" value="Unassembled WGS sequence"/>
</dbReference>
<keyword evidence="3" id="KW-0732">Signal</keyword>
<dbReference type="GO" id="GO:0055052">
    <property type="term" value="C:ATP-binding cassette (ABC) transporter complex, substrate-binding subunit-containing"/>
    <property type="evidence" value="ECO:0007669"/>
    <property type="project" value="TreeGrafter"/>
</dbReference>
<keyword evidence="2" id="KW-0813">Transport</keyword>
<comment type="similarity">
    <text evidence="1">Belongs to the bacterial solute-binding protein 1 family.</text>
</comment>
<dbReference type="AlphaFoldDB" id="A0A9D2J328"/>
<sequence length="395" mass="42200">SGPPVLTWYINPDDGGQEEIAASCTEEADGAYRIETSLLPRDASSQREQLARRLAAGDTSIDIMSLDPPFIPEMAAANFLAPVPDNLQETDDVVQGAVDSATWDDELVTVPFWANTQLLWYRESVAEEAGLDMDQPVTWQEIMDAAAETDTLLGVQGAKAESLTVWINALVASAGGEIIANPEAPADEVQLDLDSDAGRAAAEIMSRIGQEGLAGPGFPTADENASMNLFAGDSGSFMVNWPFVYPAISGSDPDLIEDIGWTVYPTVDEGTAAAPPVGGINLGVSAFSEHEDLAYEAVECIVQPDNQSEYFVTNGNPPSSISAYDDQAVVDEFPMAATIRESLDQGAPRPQTPYYNEVSIGLQETWHPPGAIDPETTPASSAEFITAVLRDERLL</sequence>
<dbReference type="Pfam" id="PF01547">
    <property type="entry name" value="SBP_bac_1"/>
    <property type="match status" value="1"/>
</dbReference>
<dbReference type="EMBL" id="DXBY01000034">
    <property type="protein sequence ID" value="HIZ34477.1"/>
    <property type="molecule type" value="Genomic_DNA"/>
</dbReference>
<feature type="non-terminal residue" evidence="4">
    <location>
        <position position="1"/>
    </location>
</feature>
<dbReference type="InterPro" id="IPR006059">
    <property type="entry name" value="SBP"/>
</dbReference>
<dbReference type="GO" id="GO:1901982">
    <property type="term" value="F:maltose binding"/>
    <property type="evidence" value="ECO:0007669"/>
    <property type="project" value="TreeGrafter"/>
</dbReference>
<dbReference type="PANTHER" id="PTHR30061:SF50">
    <property type="entry name" value="MALTOSE_MALTODEXTRIN-BINDING PERIPLASMIC PROTEIN"/>
    <property type="match status" value="1"/>
</dbReference>
<dbReference type="PANTHER" id="PTHR30061">
    <property type="entry name" value="MALTOSE-BINDING PERIPLASMIC PROTEIN"/>
    <property type="match status" value="1"/>
</dbReference>
<dbReference type="Gene3D" id="3.40.190.10">
    <property type="entry name" value="Periplasmic binding protein-like II"/>
    <property type="match status" value="2"/>
</dbReference>
<dbReference type="GO" id="GO:0042956">
    <property type="term" value="P:maltodextrin transmembrane transport"/>
    <property type="evidence" value="ECO:0007669"/>
    <property type="project" value="TreeGrafter"/>
</dbReference>
<organism evidence="4 5">
    <name type="scientific">Candidatus Ruania gallistercoris</name>
    <dbReference type="NCBI Taxonomy" id="2838746"/>
    <lineage>
        <taxon>Bacteria</taxon>
        <taxon>Bacillati</taxon>
        <taxon>Actinomycetota</taxon>
        <taxon>Actinomycetes</taxon>
        <taxon>Micrococcales</taxon>
        <taxon>Ruaniaceae</taxon>
        <taxon>Ruania</taxon>
    </lineage>
</organism>
<protein>
    <submittedName>
        <fullName evidence="4">Extracellular solute-binding protein</fullName>
    </submittedName>
</protein>
<evidence type="ECO:0000313" key="5">
    <source>
        <dbReference type="Proteomes" id="UP000824037"/>
    </source>
</evidence>
<evidence type="ECO:0000313" key="4">
    <source>
        <dbReference type="EMBL" id="HIZ34477.1"/>
    </source>
</evidence>
<proteinExistence type="inferred from homology"/>
<evidence type="ECO:0000256" key="3">
    <source>
        <dbReference type="ARBA" id="ARBA00022729"/>
    </source>
</evidence>
<accession>A0A9D2J328</accession>
<evidence type="ECO:0000256" key="2">
    <source>
        <dbReference type="ARBA" id="ARBA00022448"/>
    </source>
</evidence>
<dbReference type="SUPFAM" id="SSF53850">
    <property type="entry name" value="Periplasmic binding protein-like II"/>
    <property type="match status" value="1"/>
</dbReference>
<dbReference type="GO" id="GO:0015768">
    <property type="term" value="P:maltose transport"/>
    <property type="evidence" value="ECO:0007669"/>
    <property type="project" value="TreeGrafter"/>
</dbReference>
<reference evidence="4" key="1">
    <citation type="journal article" date="2021" name="PeerJ">
        <title>Extensive microbial diversity within the chicken gut microbiome revealed by metagenomics and culture.</title>
        <authorList>
            <person name="Gilroy R."/>
            <person name="Ravi A."/>
            <person name="Getino M."/>
            <person name="Pursley I."/>
            <person name="Horton D.L."/>
            <person name="Alikhan N.F."/>
            <person name="Baker D."/>
            <person name="Gharbi K."/>
            <person name="Hall N."/>
            <person name="Watson M."/>
            <person name="Adriaenssens E.M."/>
            <person name="Foster-Nyarko E."/>
            <person name="Jarju S."/>
            <person name="Secka A."/>
            <person name="Antonio M."/>
            <person name="Oren A."/>
            <person name="Chaudhuri R.R."/>
            <person name="La Ragione R."/>
            <person name="Hildebrand F."/>
            <person name="Pallen M.J."/>
        </authorList>
    </citation>
    <scope>NUCLEOTIDE SEQUENCE</scope>
    <source>
        <strain evidence="4">ChiGjej4B4-7305</strain>
    </source>
</reference>
<evidence type="ECO:0000256" key="1">
    <source>
        <dbReference type="ARBA" id="ARBA00008520"/>
    </source>
</evidence>
<name>A0A9D2J328_9MICO</name>
<comment type="caution">
    <text evidence="4">The sequence shown here is derived from an EMBL/GenBank/DDBJ whole genome shotgun (WGS) entry which is preliminary data.</text>
</comment>
<reference evidence="4" key="2">
    <citation type="submission" date="2021-04" db="EMBL/GenBank/DDBJ databases">
        <authorList>
            <person name="Gilroy R."/>
        </authorList>
    </citation>
    <scope>NUCLEOTIDE SEQUENCE</scope>
    <source>
        <strain evidence="4">ChiGjej4B4-7305</strain>
    </source>
</reference>